<dbReference type="STRING" id="1305731.GCA_000934705_00515"/>
<gene>
    <name evidence="1" type="ORF">HLUCCX14_07800</name>
</gene>
<sequence>MTLHHGGPSMKSVDRNTDDLIRRHMKVRDGKELLSIIDPIKDRILEARLSAQNGSFGKPALDHVGLEIAEEKLASALLSGANVLIVCRPNPDHILAVSSLIRGLNLIVKGLQSTRDVVQTSRGGFSNDVSSFNLKYLCCRARGGNLKEDFDLDEELEGSPDLILALDPDYELIPRIRHNQVSADIVTLVTHRVGMPDVVRVGPSCDESISYGAKEFTVTAIAHELVLCCRDRLIQLLSEHPRTQALTAQLKTAGLEVDQTLVALSYLCDDMPMAPHVRSIVSCGVDRISRGWTLQPRTSHSRGILCYGLRHLLVESEASYPFTTQQLQMRLIPLFSSVCYSESPETLIECLLADKAKIAEARASRASFLKAKTYFPSLKHLAGLIGANPKISDLSEQSSALLIDYEEREFENDARLFPIYAERCYAETGKTQLVRSQVGSGLIRCFLRSDYINVNDALRDIGFKLGEEFAFRFWADAFSGDFLLEASAYSEFKKELESYLNGGSSSSASLGGAIIDGPLTSDQRVTALAQWLEKQAWGRLFPEPIFEQEFVVRSSSVLMDTHQRFLVDDYCNGNRESGESFQMLWRNCFPSHRGRLSAGQVVSVRYRLRTTRGASFSEVYADVLGLEIQKCGELN</sequence>
<dbReference type="Proteomes" id="UP000050416">
    <property type="component" value="Unassembled WGS sequence"/>
</dbReference>
<comment type="caution">
    <text evidence="1">The sequence shown here is derived from an EMBL/GenBank/DDBJ whole genome shotgun (WGS) entry which is preliminary data.</text>
</comment>
<dbReference type="EMBL" id="LJZQ01000008">
    <property type="protein sequence ID" value="KPQ29172.1"/>
    <property type="molecule type" value="Genomic_DNA"/>
</dbReference>
<evidence type="ECO:0000313" key="1">
    <source>
        <dbReference type="EMBL" id="KPQ29172.1"/>
    </source>
</evidence>
<name>A0A0P7YFA8_9GAMM</name>
<dbReference type="Gene3D" id="3.90.1640.30">
    <property type="match status" value="1"/>
</dbReference>
<accession>A0A0P7YFA8</accession>
<dbReference type="PATRIC" id="fig|1305731.5.peg.374"/>
<proteinExistence type="predicted"/>
<evidence type="ECO:0000313" key="2">
    <source>
        <dbReference type="Proteomes" id="UP000050416"/>
    </source>
</evidence>
<dbReference type="AlphaFoldDB" id="A0A0P7YFA8"/>
<protein>
    <submittedName>
        <fullName evidence="1">Uncharacterized protein</fullName>
    </submittedName>
</protein>
<reference evidence="1 2" key="1">
    <citation type="submission" date="2015-09" db="EMBL/GenBank/DDBJ databases">
        <title>Identification and resolution of microdiversity through metagenomic sequencing of parallel consortia.</title>
        <authorList>
            <person name="Nelson W.C."/>
            <person name="Romine M.F."/>
            <person name="Lindemann S.R."/>
        </authorList>
    </citation>
    <scope>NUCLEOTIDE SEQUENCE [LARGE SCALE GENOMIC DNA]</scope>
    <source>
        <strain evidence="1">HL-55</strain>
    </source>
</reference>
<organism evidence="1 2">
    <name type="scientific">Marinobacter excellens HL-55</name>
    <dbReference type="NCBI Taxonomy" id="1305731"/>
    <lineage>
        <taxon>Bacteria</taxon>
        <taxon>Pseudomonadati</taxon>
        <taxon>Pseudomonadota</taxon>
        <taxon>Gammaproteobacteria</taxon>
        <taxon>Pseudomonadales</taxon>
        <taxon>Marinobacteraceae</taxon>
        <taxon>Marinobacter</taxon>
    </lineage>
</organism>